<organism evidence="3 4">
    <name type="scientific">Paenibacillus solisilvae</name>
    <dbReference type="NCBI Taxonomy" id="2486751"/>
    <lineage>
        <taxon>Bacteria</taxon>
        <taxon>Bacillati</taxon>
        <taxon>Bacillota</taxon>
        <taxon>Bacilli</taxon>
        <taxon>Bacillales</taxon>
        <taxon>Paenibacillaceae</taxon>
        <taxon>Paenibacillus</taxon>
    </lineage>
</organism>
<dbReference type="InterPro" id="IPR031165">
    <property type="entry name" value="GNAT_YJDJ"/>
</dbReference>
<gene>
    <name evidence="3" type="ORF">ACFPYJ_26030</name>
</gene>
<dbReference type="InterPro" id="IPR000182">
    <property type="entry name" value="GNAT_dom"/>
</dbReference>
<dbReference type="PROSITE" id="PS51186">
    <property type="entry name" value="GNAT"/>
    <property type="match status" value="1"/>
</dbReference>
<dbReference type="Gene3D" id="3.40.630.30">
    <property type="match status" value="1"/>
</dbReference>
<feature type="domain" description="N-acetyltransferase" evidence="1">
    <location>
        <begin position="1"/>
        <end position="91"/>
    </location>
</feature>
<keyword evidence="3" id="KW-0012">Acyltransferase</keyword>
<dbReference type="Pfam" id="PF14542">
    <property type="entry name" value="Acetyltransf_CG"/>
    <property type="match status" value="1"/>
</dbReference>
<comment type="caution">
    <text evidence="3">The sequence shown here is derived from an EMBL/GenBank/DDBJ whole genome shotgun (WGS) entry which is preliminary data.</text>
</comment>
<proteinExistence type="predicted"/>
<dbReference type="PANTHER" id="PTHR31435:SF10">
    <property type="entry name" value="BSR4717 PROTEIN"/>
    <property type="match status" value="1"/>
</dbReference>
<reference evidence="4" key="1">
    <citation type="journal article" date="2019" name="Int. J. Syst. Evol. Microbiol.">
        <title>The Global Catalogue of Microorganisms (GCM) 10K type strain sequencing project: providing services to taxonomists for standard genome sequencing and annotation.</title>
        <authorList>
            <consortium name="The Broad Institute Genomics Platform"/>
            <consortium name="The Broad Institute Genome Sequencing Center for Infectious Disease"/>
            <person name="Wu L."/>
            <person name="Ma J."/>
        </authorList>
    </citation>
    <scope>NUCLEOTIDE SEQUENCE [LARGE SCALE GENOMIC DNA]</scope>
    <source>
        <strain evidence="4">CGMCC 1.3240</strain>
    </source>
</reference>
<evidence type="ECO:0000313" key="3">
    <source>
        <dbReference type="EMBL" id="MFC5652515.1"/>
    </source>
</evidence>
<dbReference type="CDD" id="cd04301">
    <property type="entry name" value="NAT_SF"/>
    <property type="match status" value="1"/>
</dbReference>
<sequence length="91" mass="10473">MSELIKQGNSFVIEENGERAAEITFVPQGEDTLVIDHTFVSEALRGQKIAEALVKRVVDYARETNKMIIPVCSYALSQFKRKKEYHDVWKQ</sequence>
<feature type="domain" description="N-acetyltransferase" evidence="2">
    <location>
        <begin position="3"/>
        <end position="90"/>
    </location>
</feature>
<keyword evidence="4" id="KW-1185">Reference proteome</keyword>
<dbReference type="PANTHER" id="PTHR31435">
    <property type="entry name" value="PROTEIN NATD1"/>
    <property type="match status" value="1"/>
</dbReference>
<dbReference type="EMBL" id="JBHSOW010000098">
    <property type="protein sequence ID" value="MFC5652515.1"/>
    <property type="molecule type" value="Genomic_DNA"/>
</dbReference>
<dbReference type="RefSeq" id="WP_379191156.1">
    <property type="nucleotide sequence ID" value="NZ_JBHSOW010000098.1"/>
</dbReference>
<evidence type="ECO:0000313" key="4">
    <source>
        <dbReference type="Proteomes" id="UP001596047"/>
    </source>
</evidence>
<dbReference type="PROSITE" id="PS51729">
    <property type="entry name" value="GNAT_YJDJ"/>
    <property type="match status" value="1"/>
</dbReference>
<evidence type="ECO:0000259" key="1">
    <source>
        <dbReference type="PROSITE" id="PS51186"/>
    </source>
</evidence>
<evidence type="ECO:0000259" key="2">
    <source>
        <dbReference type="PROSITE" id="PS51729"/>
    </source>
</evidence>
<protein>
    <submittedName>
        <fullName evidence="3">GNAT family N-acetyltransferase</fullName>
        <ecNumber evidence="3">2.3.1.-</ecNumber>
    </submittedName>
</protein>
<accession>A0ABW0W2W8</accession>
<dbReference type="InterPro" id="IPR016181">
    <property type="entry name" value="Acyl_CoA_acyltransferase"/>
</dbReference>
<keyword evidence="3" id="KW-0808">Transferase</keyword>
<dbReference type="GO" id="GO:0016746">
    <property type="term" value="F:acyltransferase activity"/>
    <property type="evidence" value="ECO:0007669"/>
    <property type="project" value="UniProtKB-KW"/>
</dbReference>
<dbReference type="Proteomes" id="UP001596047">
    <property type="component" value="Unassembled WGS sequence"/>
</dbReference>
<dbReference type="InterPro" id="IPR045057">
    <property type="entry name" value="Gcn5-rel_NAT"/>
</dbReference>
<dbReference type="EC" id="2.3.1.-" evidence="3"/>
<dbReference type="SUPFAM" id="SSF55729">
    <property type="entry name" value="Acyl-CoA N-acyltransferases (Nat)"/>
    <property type="match status" value="1"/>
</dbReference>
<name>A0ABW0W2W8_9BACL</name>